<dbReference type="InterPro" id="IPR051049">
    <property type="entry name" value="Dienelactone_hydrolase-like"/>
</dbReference>
<dbReference type="AlphaFoldDB" id="A0AAJ5X4N3"/>
<evidence type="ECO:0000259" key="1">
    <source>
        <dbReference type="Pfam" id="PF01738"/>
    </source>
</evidence>
<dbReference type="InterPro" id="IPR029058">
    <property type="entry name" value="AB_hydrolase_fold"/>
</dbReference>
<sequence length="300" mass="31906">MCDEHTLEADELNLAKRGLSRREFAAITAVSMTTLAAGTPVFAQDGPSAAPAGGVPTSEAAVKVKTPDGTMDAFFVYPSTGKHPAIIMWPDIAGLRDAYKVMARDLAAKGYAVLAVNQYYRSAPAPVMNTISDFFQPGGRDKLAPMMQKITNPGIASDAKALVAWVDAQPQVDTAKKIGVEGYCMTGGYGARCANAVPGRIGAASSFHGAGLVTGQPDSPDQLMKGTTALYLFAVAHNDDVARPQERDQLRLAAEDAQVGARIELFAADHGWCTIDAPSYHKEEANRARLLSLWNYSKMG</sequence>
<dbReference type="KEGG" id="acob:P0Y56_12075"/>
<dbReference type="Gene3D" id="3.40.50.1820">
    <property type="entry name" value="alpha/beta hydrolase"/>
    <property type="match status" value="1"/>
</dbReference>
<dbReference type="GO" id="GO:0016787">
    <property type="term" value="F:hydrolase activity"/>
    <property type="evidence" value="ECO:0007669"/>
    <property type="project" value="UniProtKB-KW"/>
</dbReference>
<organism evidence="2 3">
    <name type="scientific">Candidatus Andeanibacterium colombiense</name>
    <dbReference type="NCBI Taxonomy" id="3121345"/>
    <lineage>
        <taxon>Bacteria</taxon>
        <taxon>Pseudomonadati</taxon>
        <taxon>Pseudomonadota</taxon>
        <taxon>Alphaproteobacteria</taxon>
        <taxon>Sphingomonadales</taxon>
        <taxon>Sphingomonadaceae</taxon>
        <taxon>Candidatus Andeanibacterium</taxon>
    </lineage>
</organism>
<dbReference type="EMBL" id="CP119316">
    <property type="protein sequence ID" value="WEK45762.1"/>
    <property type="molecule type" value="Genomic_DNA"/>
</dbReference>
<dbReference type="InterPro" id="IPR002925">
    <property type="entry name" value="Dienelactn_hydro"/>
</dbReference>
<gene>
    <name evidence="2" type="ORF">P0Y56_12075</name>
</gene>
<accession>A0AAJ5X4N3</accession>
<evidence type="ECO:0000313" key="2">
    <source>
        <dbReference type="EMBL" id="WEK45762.1"/>
    </source>
</evidence>
<dbReference type="Proteomes" id="UP001218362">
    <property type="component" value="Chromosome"/>
</dbReference>
<feature type="domain" description="Dienelactone hydrolase" evidence="1">
    <location>
        <begin position="71"/>
        <end position="288"/>
    </location>
</feature>
<dbReference type="PANTHER" id="PTHR46623">
    <property type="entry name" value="CARBOXYMETHYLENEBUTENOLIDASE-RELATED"/>
    <property type="match status" value="1"/>
</dbReference>
<dbReference type="PANTHER" id="PTHR46623:SF10">
    <property type="entry name" value="CARBOXYMETHYLENEBUTENOLIDASE HOMOLOG"/>
    <property type="match status" value="1"/>
</dbReference>
<keyword evidence="2" id="KW-0378">Hydrolase</keyword>
<dbReference type="SUPFAM" id="SSF53474">
    <property type="entry name" value="alpha/beta-Hydrolases"/>
    <property type="match status" value="1"/>
</dbReference>
<proteinExistence type="predicted"/>
<evidence type="ECO:0000313" key="3">
    <source>
        <dbReference type="Proteomes" id="UP001218362"/>
    </source>
</evidence>
<name>A0AAJ5X4N3_9SPHN</name>
<protein>
    <submittedName>
        <fullName evidence="2">Dienelactone hydrolase family protein</fullName>
    </submittedName>
</protein>
<dbReference type="Pfam" id="PF01738">
    <property type="entry name" value="DLH"/>
    <property type="match status" value="1"/>
</dbReference>
<reference evidence="2" key="1">
    <citation type="submission" date="2023-03" db="EMBL/GenBank/DDBJ databases">
        <title>Andean soil-derived lignocellulolytic bacterial consortium as a source of novel taxa and putative plastic-active enzymes.</title>
        <authorList>
            <person name="Diaz-Garcia L."/>
            <person name="Chuvochina M."/>
            <person name="Feuerriegel G."/>
            <person name="Bunk B."/>
            <person name="Sproer C."/>
            <person name="Streit W.R."/>
            <person name="Rodriguez L.M."/>
            <person name="Overmann J."/>
            <person name="Jimenez D.J."/>
        </authorList>
    </citation>
    <scope>NUCLEOTIDE SEQUENCE</scope>
    <source>
        <strain evidence="2">MAG 26</strain>
    </source>
</reference>